<feature type="binding site" evidence="10">
    <location>
        <position position="21"/>
    </location>
    <ligand>
        <name>[4Fe-4S] cluster</name>
        <dbReference type="ChEBI" id="CHEBI:49883"/>
        <note>4Fe-4S-S-AdoMet</note>
    </ligand>
</feature>
<dbReference type="GO" id="GO:0044689">
    <property type="term" value="F:7,8-didemethyl-8-hydroxy-5-deazariboflavin synthase activity"/>
    <property type="evidence" value="ECO:0007669"/>
    <property type="project" value="UniProtKB-EC"/>
</dbReference>
<proteinExistence type="inferred from homology"/>
<dbReference type="InterPro" id="IPR034405">
    <property type="entry name" value="F420"/>
</dbReference>
<dbReference type="SUPFAM" id="SSF102114">
    <property type="entry name" value="Radical SAM enzymes"/>
    <property type="match status" value="1"/>
</dbReference>
<dbReference type="SMART" id="SM00729">
    <property type="entry name" value="Elp3"/>
    <property type="match status" value="1"/>
</dbReference>
<dbReference type="SFLD" id="SFLDS00029">
    <property type="entry name" value="Radical_SAM"/>
    <property type="match status" value="1"/>
</dbReference>
<keyword evidence="4 10" id="KW-0949">S-adenosyl-L-methionine</keyword>
<feature type="binding site" evidence="10">
    <location>
        <position position="24"/>
    </location>
    <ligand>
        <name>[4Fe-4S] cluster</name>
        <dbReference type="ChEBI" id="CHEBI:49883"/>
        <note>4Fe-4S-S-AdoMet</note>
    </ligand>
</feature>
<reference evidence="12" key="1">
    <citation type="journal article" date="2020" name="mSystems">
        <title>Genome- and Community-Level Interaction Insights into Carbon Utilization and Element Cycling Functions of Hydrothermarchaeota in Hydrothermal Sediment.</title>
        <authorList>
            <person name="Zhou Z."/>
            <person name="Liu Y."/>
            <person name="Xu W."/>
            <person name="Pan J."/>
            <person name="Luo Z.H."/>
            <person name="Li M."/>
        </authorList>
    </citation>
    <scope>NUCLEOTIDE SEQUENCE [LARGE SCALE GENOMIC DNA]</scope>
    <source>
        <strain evidence="12">SpSt-26</strain>
    </source>
</reference>
<comment type="pathway">
    <text evidence="1 10">Cofactor biosynthesis; coenzyme F0 biosynthesis.</text>
</comment>
<comment type="similarity">
    <text evidence="10">Belongs to the radical SAM superfamily. CofG family.</text>
</comment>
<dbReference type="GO" id="GO:0051539">
    <property type="term" value="F:4 iron, 4 sulfur cluster binding"/>
    <property type="evidence" value="ECO:0007669"/>
    <property type="project" value="UniProtKB-KW"/>
</dbReference>
<dbReference type="Gene3D" id="3.20.20.70">
    <property type="entry name" value="Aldolase class I"/>
    <property type="match status" value="1"/>
</dbReference>
<dbReference type="SFLD" id="SFLDF00294">
    <property type="entry name" value="7_8-didemethyl-8-hydroxy-5-dea"/>
    <property type="match status" value="1"/>
</dbReference>
<keyword evidence="6 10" id="KW-0408">Iron</keyword>
<dbReference type="EMBL" id="DSLA01000038">
    <property type="protein sequence ID" value="HEH35027.1"/>
    <property type="molecule type" value="Genomic_DNA"/>
</dbReference>
<gene>
    <name evidence="10 12" type="primary">cofG</name>
    <name evidence="12" type="ORF">ENP88_02495</name>
</gene>
<comment type="function">
    <text evidence="10">Catalyzes the radical-mediated synthesis of 7,8-didemethyl-8-hydroxy-5-deazariboflavin (FO) from 5-amino-5-(4-hydroxybenzyl)-6-(D-ribitylimino)-5,6-dihydrouracil.</text>
</comment>
<dbReference type="AlphaFoldDB" id="A0A7J2THJ3"/>
<evidence type="ECO:0000256" key="4">
    <source>
        <dbReference type="ARBA" id="ARBA00022691"/>
    </source>
</evidence>
<feature type="domain" description="Radical SAM core" evidence="11">
    <location>
        <begin position="3"/>
        <end position="237"/>
    </location>
</feature>
<dbReference type="NCBIfam" id="NF004884">
    <property type="entry name" value="PRK06245.1"/>
    <property type="match status" value="1"/>
</dbReference>
<dbReference type="UniPathway" id="UPA00072"/>
<keyword evidence="5 10" id="KW-0479">Metal-binding</keyword>
<dbReference type="NCBIfam" id="TIGR03550">
    <property type="entry name" value="F420_cofG"/>
    <property type="match status" value="1"/>
</dbReference>
<dbReference type="InterPro" id="IPR013785">
    <property type="entry name" value="Aldolase_TIM"/>
</dbReference>
<dbReference type="GO" id="GO:0005506">
    <property type="term" value="F:iron ion binding"/>
    <property type="evidence" value="ECO:0007669"/>
    <property type="project" value="UniProtKB-UniRule"/>
</dbReference>
<dbReference type="SFLD" id="SFLDG01064">
    <property type="entry name" value="F420__menaquinone_cofactor_bio"/>
    <property type="match status" value="1"/>
</dbReference>
<feature type="binding site" evidence="10">
    <location>
        <position position="17"/>
    </location>
    <ligand>
        <name>[4Fe-4S] cluster</name>
        <dbReference type="ChEBI" id="CHEBI:49883"/>
        <note>4Fe-4S-S-AdoMet</note>
    </ligand>
</feature>
<dbReference type="GO" id="GO:0016765">
    <property type="term" value="F:transferase activity, transferring alkyl or aryl (other than methyl) groups"/>
    <property type="evidence" value="ECO:0007669"/>
    <property type="project" value="InterPro"/>
</dbReference>
<dbReference type="CDD" id="cd01335">
    <property type="entry name" value="Radical_SAM"/>
    <property type="match status" value="1"/>
</dbReference>
<evidence type="ECO:0000259" key="11">
    <source>
        <dbReference type="PROSITE" id="PS51918"/>
    </source>
</evidence>
<evidence type="ECO:0000256" key="6">
    <source>
        <dbReference type="ARBA" id="ARBA00023004"/>
    </source>
</evidence>
<evidence type="ECO:0000256" key="7">
    <source>
        <dbReference type="ARBA" id="ARBA00023014"/>
    </source>
</evidence>
<keyword evidence="8 10" id="KW-0456">Lyase</keyword>
<evidence type="ECO:0000313" key="12">
    <source>
        <dbReference type="EMBL" id="HEH35027.1"/>
    </source>
</evidence>
<organism evidence="12">
    <name type="scientific">Archaeoglobus fulgidus</name>
    <dbReference type="NCBI Taxonomy" id="2234"/>
    <lineage>
        <taxon>Archaea</taxon>
        <taxon>Methanobacteriati</taxon>
        <taxon>Methanobacteriota</taxon>
        <taxon>Archaeoglobi</taxon>
        <taxon>Archaeoglobales</taxon>
        <taxon>Archaeoglobaceae</taxon>
        <taxon>Archaeoglobus</taxon>
    </lineage>
</organism>
<evidence type="ECO:0000256" key="5">
    <source>
        <dbReference type="ARBA" id="ARBA00022723"/>
    </source>
</evidence>
<dbReference type="HAMAP" id="MF_01611">
    <property type="entry name" value="FO_synth_sub1"/>
    <property type="match status" value="1"/>
</dbReference>
<dbReference type="InterPro" id="IPR006638">
    <property type="entry name" value="Elp3/MiaA/NifB-like_rSAM"/>
</dbReference>
<comment type="catalytic activity">
    <reaction evidence="9 10">
        <text>5-amino-5-(4-hydroxybenzyl)-6-(D-ribitylimino)-5,6-dihydrouracil + S-adenosyl-L-methionine = 7,8-didemethyl-8-hydroxy-5-deazariboflavin + 5'-deoxyadenosine + L-methionine + NH4(+) + H(+)</text>
        <dbReference type="Rhea" id="RHEA:55204"/>
        <dbReference type="ChEBI" id="CHEBI:15378"/>
        <dbReference type="ChEBI" id="CHEBI:17319"/>
        <dbReference type="ChEBI" id="CHEBI:28938"/>
        <dbReference type="ChEBI" id="CHEBI:57844"/>
        <dbReference type="ChEBI" id="CHEBI:59789"/>
        <dbReference type="ChEBI" id="CHEBI:59904"/>
        <dbReference type="ChEBI" id="CHEBI:85936"/>
        <dbReference type="EC" id="4.3.1.32"/>
    </reaction>
</comment>
<comment type="subunit">
    <text evidence="10">The FO synthase complex consists of two subunits, CofG and CofH.</text>
</comment>
<evidence type="ECO:0000256" key="1">
    <source>
        <dbReference type="ARBA" id="ARBA00004712"/>
    </source>
</evidence>
<accession>A0A7J2THJ3</accession>
<dbReference type="InterPro" id="IPR058240">
    <property type="entry name" value="rSAM_sf"/>
</dbReference>
<dbReference type="InterPro" id="IPR007197">
    <property type="entry name" value="rSAM"/>
</dbReference>
<dbReference type="SFLD" id="SFLDG01388">
    <property type="entry name" value="7_8-didemethyl-8-hydroxy-5-dea"/>
    <property type="match status" value="1"/>
</dbReference>
<dbReference type="PROSITE" id="PS51918">
    <property type="entry name" value="RADICAL_SAM"/>
    <property type="match status" value="1"/>
</dbReference>
<dbReference type="EC" id="4.3.1.32" evidence="2 10"/>
<evidence type="ECO:0000256" key="10">
    <source>
        <dbReference type="HAMAP-Rule" id="MF_01611"/>
    </source>
</evidence>
<keyword evidence="3 10" id="KW-0004">4Fe-4S</keyword>
<evidence type="ECO:0000256" key="2">
    <source>
        <dbReference type="ARBA" id="ARBA00012126"/>
    </source>
</evidence>
<comment type="caution">
    <text evidence="12">The sequence shown here is derived from an EMBL/GenBank/DDBJ whole genome shotgun (WGS) entry which is preliminary data.</text>
</comment>
<name>A0A7J2THJ3_ARCFL</name>
<sequence>MIVTYSRNVFIPLTRTCRNRCWYCGFRREEMDIMRKEEVERLLSMARNAKEALFTFGEKPDVYRDFRKILNDLGYRSFIDYVVEMNRLAISYGLLPHTNAGVLSREELMKLKPFNASLGLMLEQAVELECHSESPGKKPEERIRTIREAGKLQIPFTTGILVGIGEKEYDRAYSLEVIAELHEQFGHIQEAIIQNFKPKKGTKMEKWKEPSMEEMLKTVKLAREILPEDVAIQIPPNLVEDVLPFLKAGANDLGGISEVTPDYINPEAPWPSIDELKKKLGSDFVLRERLPVYPKFVKLKFFGIAVSELIEVYSDENGYARSESIQTARKPI</sequence>
<evidence type="ECO:0000256" key="8">
    <source>
        <dbReference type="ARBA" id="ARBA00023239"/>
    </source>
</evidence>
<evidence type="ECO:0000256" key="9">
    <source>
        <dbReference type="ARBA" id="ARBA00048974"/>
    </source>
</evidence>
<dbReference type="InterPro" id="IPR019939">
    <property type="entry name" value="CofG_family"/>
</dbReference>
<keyword evidence="7 10" id="KW-0411">Iron-sulfur</keyword>
<dbReference type="Pfam" id="PF04055">
    <property type="entry name" value="Radical_SAM"/>
    <property type="match status" value="1"/>
</dbReference>
<comment type="cofactor">
    <cofactor evidence="10">
        <name>[4Fe-4S] cluster</name>
        <dbReference type="ChEBI" id="CHEBI:49883"/>
    </cofactor>
    <text evidence="10">Binds 1 [4Fe-4S] cluster. The cluster is coordinated with 3 cysteines and an exchangeable S-adenosyl-L-methionine.</text>
</comment>
<protein>
    <recommendedName>
        <fullName evidence="2 10">7,8-didemethyl-8-hydroxy-5-deazariboflavin synthase</fullName>
        <ecNumber evidence="2 10">4.3.1.32</ecNumber>
    </recommendedName>
    <alternativeName>
        <fullName evidence="10">FO synthase subunit 1</fullName>
    </alternativeName>
</protein>
<dbReference type="PANTHER" id="PTHR43076">
    <property type="entry name" value="FO SYNTHASE (COFH)"/>
    <property type="match status" value="1"/>
</dbReference>
<evidence type="ECO:0000256" key="3">
    <source>
        <dbReference type="ARBA" id="ARBA00022485"/>
    </source>
</evidence>
<dbReference type="PANTHER" id="PTHR43076:SF15">
    <property type="entry name" value="7,8-DIDEMETHYL-8-HYDROXY-5-DEAZARIBOFLAVIN SYNTHASE"/>
    <property type="match status" value="1"/>
</dbReference>